<feature type="region of interest" description="Disordered" evidence="1">
    <location>
        <begin position="88"/>
        <end position="160"/>
    </location>
</feature>
<dbReference type="AlphaFoldDB" id="A0A3L6S219"/>
<keyword evidence="3" id="KW-1185">Reference proteome</keyword>
<accession>A0A3L6S219</accession>
<dbReference type="Proteomes" id="UP000275267">
    <property type="component" value="Unassembled WGS sequence"/>
</dbReference>
<proteinExistence type="predicted"/>
<dbReference type="OrthoDB" id="10583654at2759"/>
<evidence type="ECO:0000313" key="3">
    <source>
        <dbReference type="Proteomes" id="UP000275267"/>
    </source>
</evidence>
<feature type="compositionally biased region" description="Basic residues" evidence="1">
    <location>
        <begin position="142"/>
        <end position="160"/>
    </location>
</feature>
<evidence type="ECO:0000313" key="2">
    <source>
        <dbReference type="EMBL" id="RLN13281.1"/>
    </source>
</evidence>
<comment type="caution">
    <text evidence="2">The sequence shown here is derived from an EMBL/GenBank/DDBJ whole genome shotgun (WGS) entry which is preliminary data.</text>
</comment>
<feature type="region of interest" description="Disordered" evidence="1">
    <location>
        <begin position="49"/>
        <end position="72"/>
    </location>
</feature>
<organism evidence="2 3">
    <name type="scientific">Panicum miliaceum</name>
    <name type="common">Proso millet</name>
    <name type="synonym">Broomcorn millet</name>
    <dbReference type="NCBI Taxonomy" id="4540"/>
    <lineage>
        <taxon>Eukaryota</taxon>
        <taxon>Viridiplantae</taxon>
        <taxon>Streptophyta</taxon>
        <taxon>Embryophyta</taxon>
        <taxon>Tracheophyta</taxon>
        <taxon>Spermatophyta</taxon>
        <taxon>Magnoliopsida</taxon>
        <taxon>Liliopsida</taxon>
        <taxon>Poales</taxon>
        <taxon>Poaceae</taxon>
        <taxon>PACMAD clade</taxon>
        <taxon>Panicoideae</taxon>
        <taxon>Panicodae</taxon>
        <taxon>Paniceae</taxon>
        <taxon>Panicinae</taxon>
        <taxon>Panicum</taxon>
        <taxon>Panicum sect. Panicum</taxon>
    </lineage>
</organism>
<gene>
    <name evidence="2" type="ORF">C2845_PM09G03920</name>
</gene>
<sequence>MNLVRMAPMNFSGAVLPSPPPRTILRMPGTPPPPLSSCENLFTSGARSWRAGSRGTVASPSLEPRRRPTPPSFWMDGSIDYISWAGSRGRSVDRSGCSPSQATGGEPAVDPCGTSGPTTYISGNPGTMLPSLRKASGVGQQRGRRRRRWKKMTRSHRSEI</sequence>
<protein>
    <submittedName>
        <fullName evidence="2">Uncharacterized protein</fullName>
    </submittedName>
</protein>
<evidence type="ECO:0000256" key="1">
    <source>
        <dbReference type="SAM" id="MobiDB-lite"/>
    </source>
</evidence>
<name>A0A3L6S219_PANMI</name>
<reference evidence="3" key="1">
    <citation type="journal article" date="2019" name="Nat. Commun.">
        <title>The genome of broomcorn millet.</title>
        <authorList>
            <person name="Zou C."/>
            <person name="Miki D."/>
            <person name="Li D."/>
            <person name="Tang Q."/>
            <person name="Xiao L."/>
            <person name="Rajput S."/>
            <person name="Deng P."/>
            <person name="Jia W."/>
            <person name="Huang R."/>
            <person name="Zhang M."/>
            <person name="Sun Y."/>
            <person name="Hu J."/>
            <person name="Fu X."/>
            <person name="Schnable P.S."/>
            <person name="Li F."/>
            <person name="Zhang H."/>
            <person name="Feng B."/>
            <person name="Zhu X."/>
            <person name="Liu R."/>
            <person name="Schnable J.C."/>
            <person name="Zhu J.-K."/>
            <person name="Zhang H."/>
        </authorList>
    </citation>
    <scope>NUCLEOTIDE SEQUENCE [LARGE SCALE GENOMIC DNA]</scope>
</reference>
<feature type="compositionally biased region" description="Polar residues" evidence="1">
    <location>
        <begin position="115"/>
        <end position="125"/>
    </location>
</feature>
<dbReference type="EMBL" id="PQIB02000006">
    <property type="protein sequence ID" value="RLN13281.1"/>
    <property type="molecule type" value="Genomic_DNA"/>
</dbReference>